<evidence type="ECO:0000313" key="2">
    <source>
        <dbReference type="Proteomes" id="UP000269998"/>
    </source>
</evidence>
<gene>
    <name evidence="1" type="ORF">MB901379_02429</name>
</gene>
<evidence type="ECO:0000313" key="1">
    <source>
        <dbReference type="EMBL" id="VDM88863.1"/>
    </source>
</evidence>
<keyword evidence="2" id="KW-1185">Reference proteome</keyword>
<proteinExistence type="predicted"/>
<sequence>MSPLAATSTAQCRKFLSPFRGQRRFNPRRSTSRAPLPRRIGYRHYRCNRLCHNSFVVVTQRAIAASSTVLDTPTGPEQTPTCRSSGKCTCLSPWQIELRPWARTSGGAKRLVPHARTATWCTGERCSRTNPQAGLNGHVVANVDDHGQSYRIVGRASVIQENPAGARTAPEHGQHPEKILLEIDVDLRRQHTCRGP</sequence>
<protein>
    <submittedName>
        <fullName evidence="1">Uncharacterized protein</fullName>
    </submittedName>
</protein>
<reference evidence="2" key="1">
    <citation type="submission" date="2018-02" db="EMBL/GenBank/DDBJ databases">
        <authorList>
            <person name="Seth-Smith MB H."/>
            <person name="Seth-Smith H."/>
        </authorList>
    </citation>
    <scope>NUCLEOTIDE SEQUENCE [LARGE SCALE GENOMIC DNA]</scope>
</reference>
<name>A0A447GEH2_9MYCO</name>
<accession>A0A447GEH2</accession>
<organism evidence="1 2">
    <name type="scientific">Mycobacterium basiliense</name>
    <dbReference type="NCBI Taxonomy" id="2094119"/>
    <lineage>
        <taxon>Bacteria</taxon>
        <taxon>Bacillati</taxon>
        <taxon>Actinomycetota</taxon>
        <taxon>Actinomycetes</taxon>
        <taxon>Mycobacteriales</taxon>
        <taxon>Mycobacteriaceae</taxon>
        <taxon>Mycobacterium</taxon>
    </lineage>
</organism>
<dbReference type="AlphaFoldDB" id="A0A447GEH2"/>
<dbReference type="Proteomes" id="UP000269998">
    <property type="component" value="Chromosome"/>
</dbReference>
<dbReference type="EMBL" id="LR130759">
    <property type="protein sequence ID" value="VDM88863.1"/>
    <property type="molecule type" value="Genomic_DNA"/>
</dbReference>
<dbReference type="KEGG" id="mbai:MB901379_02429"/>